<evidence type="ECO:0000256" key="1">
    <source>
        <dbReference type="ARBA" id="ARBA00007730"/>
    </source>
</evidence>
<feature type="binding site" evidence="4">
    <location>
        <position position="489"/>
    </location>
    <ligand>
        <name>3'-phosphoadenylyl sulfate</name>
        <dbReference type="ChEBI" id="CHEBI:58339"/>
    </ligand>
</feature>
<name>A0A7S2WGV5_9STRA</name>
<dbReference type="InterPro" id="IPR027443">
    <property type="entry name" value="IPNS-like_sf"/>
</dbReference>
<evidence type="ECO:0000259" key="6">
    <source>
        <dbReference type="Pfam" id="PF05118"/>
    </source>
</evidence>
<dbReference type="Pfam" id="PF05118">
    <property type="entry name" value="Asp_Arg_Hydrox"/>
    <property type="match status" value="1"/>
</dbReference>
<reference evidence="7" key="1">
    <citation type="submission" date="2021-01" db="EMBL/GenBank/DDBJ databases">
        <authorList>
            <person name="Corre E."/>
            <person name="Pelletier E."/>
            <person name="Niang G."/>
            <person name="Scheremetjew M."/>
            <person name="Finn R."/>
            <person name="Kale V."/>
            <person name="Holt S."/>
            <person name="Cochrane G."/>
            <person name="Meng A."/>
            <person name="Brown T."/>
            <person name="Cohen L."/>
        </authorList>
    </citation>
    <scope>NUCLEOTIDE SEQUENCE</scope>
    <source>
        <strain evidence="7">NY070348D</strain>
    </source>
</reference>
<evidence type="ECO:0000313" key="7">
    <source>
        <dbReference type="EMBL" id="CAD9687129.1"/>
    </source>
</evidence>
<dbReference type="InterPro" id="IPR027417">
    <property type="entry name" value="P-loop_NTPase"/>
</dbReference>
<evidence type="ECO:0000259" key="5">
    <source>
        <dbReference type="Pfam" id="PF00685"/>
    </source>
</evidence>
<feature type="domain" description="Sulfotransferase" evidence="5">
    <location>
        <begin position="363"/>
        <end position="615"/>
    </location>
</feature>
<dbReference type="Pfam" id="PF00685">
    <property type="entry name" value="Sulfotransfer_1"/>
    <property type="match status" value="1"/>
</dbReference>
<dbReference type="PANTHER" id="PTHR10605:SF56">
    <property type="entry name" value="BIFUNCTIONAL HEPARAN SULFATE N-DEACETYLASE_N-SULFOTRANSFERASE"/>
    <property type="match status" value="1"/>
</dbReference>
<proteinExistence type="inferred from homology"/>
<gene>
    <name evidence="7" type="ORF">QSP1433_LOCUS9397</name>
</gene>
<dbReference type="PANTHER" id="PTHR10605">
    <property type="entry name" value="HEPARAN SULFATE SULFOTRANSFERASE"/>
    <property type="match status" value="1"/>
</dbReference>
<feature type="domain" description="Aspartyl/asparaginy/proline hydroxylase" evidence="6">
    <location>
        <begin position="124"/>
        <end position="223"/>
    </location>
</feature>
<keyword evidence="3" id="KW-0325">Glycoprotein</keyword>
<organism evidence="7">
    <name type="scientific">Mucochytrium quahogii</name>
    <dbReference type="NCBI Taxonomy" id="96639"/>
    <lineage>
        <taxon>Eukaryota</taxon>
        <taxon>Sar</taxon>
        <taxon>Stramenopiles</taxon>
        <taxon>Bigyra</taxon>
        <taxon>Labyrinthulomycetes</taxon>
        <taxon>Thraustochytrida</taxon>
        <taxon>Thraustochytriidae</taxon>
        <taxon>Mucochytrium</taxon>
    </lineage>
</organism>
<keyword evidence="2" id="KW-0808">Transferase</keyword>
<dbReference type="Gene3D" id="3.40.50.300">
    <property type="entry name" value="P-loop containing nucleotide triphosphate hydrolases"/>
    <property type="match status" value="1"/>
</dbReference>
<dbReference type="SUPFAM" id="SSF52540">
    <property type="entry name" value="P-loop containing nucleoside triphosphate hydrolases"/>
    <property type="match status" value="1"/>
</dbReference>
<dbReference type="Gene3D" id="2.60.120.330">
    <property type="entry name" value="B-lactam Antibiotic, Isopenicillin N Synthase, Chain"/>
    <property type="match status" value="1"/>
</dbReference>
<sequence length="662" mass="76327">MCEGSHAPLETRIDLGLKTVPTHEVPESDERFEKARYWVKYGNVKKVVAPLKKRVGGLDEAAWTPQGQESNIRLRRAFHDALGVNQIIFVFCDDLLQRVYQLPWWDDWKEELEPLFESIGVPTNRIIRCLLARLPCGVEIPTHHDTGFWATKSHRVHVPLFTSNQIGEEANEVVFKVGHNADKMERGVFAEGDVVELNNRAKHMVKNNWNSCRVHLIFDYVEPDYSLDRVVLSPGATVYQTRRAVYLDDKTGDGPSEYEAMCAQVRTTTEEERLQRSKEILNFIYQNCDVDKINFRAQCTRYVDGETGADEFLDYVLPVLGMKSFVKVFEEFDLPILITDPERQASLRKAYANMRLETPFFAVIGVMKCGTTSVYDYITQNPQVVRCRQKEPHFFDWQFEKVQAFKFSKKLRNEAEQAAGRACLDSSPVADKELLLKFMLAYPMDQLIANRHKTIVTGEATPSYLLGGQRLATRLKSIAPNVKLVVIMRDPVKRAYSQYQMTKDPTGTEEQKKRRGNVAGKSFELLIDEDLKALREIGVDGNAKIDSQTFEDKYLVNTPTGHGSHSYVGRGLYALQLKQWFKVFPREQFLFLKLDDLAKDVQSEMNKVFRFIGCDEYQIHDTEPKNSRKYEPMDPEIKKKLEAFYEPHNKELVELLGEHFKF</sequence>
<evidence type="ECO:0000256" key="2">
    <source>
        <dbReference type="ARBA" id="ARBA00022679"/>
    </source>
</evidence>
<dbReference type="InterPro" id="IPR007803">
    <property type="entry name" value="Asp/Arg/Pro-Hydrxlase"/>
</dbReference>
<dbReference type="GO" id="GO:0008146">
    <property type="term" value="F:sulfotransferase activity"/>
    <property type="evidence" value="ECO:0007669"/>
    <property type="project" value="InterPro"/>
</dbReference>
<accession>A0A7S2WGV5</accession>
<dbReference type="InterPro" id="IPR000863">
    <property type="entry name" value="Sulfotransferase_dom"/>
</dbReference>
<comment type="similarity">
    <text evidence="1">Belongs to the aspartyl/asparaginyl beta-hydroxylase family.</text>
</comment>
<evidence type="ECO:0000256" key="3">
    <source>
        <dbReference type="ARBA" id="ARBA00023180"/>
    </source>
</evidence>
<protein>
    <recommendedName>
        <fullName evidence="8">Aspartyl/asparaginy/proline hydroxylase domain-containing protein</fullName>
    </recommendedName>
</protein>
<dbReference type="AlphaFoldDB" id="A0A7S2WGV5"/>
<evidence type="ECO:0000256" key="4">
    <source>
        <dbReference type="PIRSR" id="PIRSR637359-2"/>
    </source>
</evidence>
<dbReference type="SUPFAM" id="SSF51197">
    <property type="entry name" value="Clavaminate synthase-like"/>
    <property type="match status" value="1"/>
</dbReference>
<dbReference type="InterPro" id="IPR037359">
    <property type="entry name" value="NST/OST"/>
</dbReference>
<dbReference type="EMBL" id="HBHK01014999">
    <property type="protein sequence ID" value="CAD9687129.1"/>
    <property type="molecule type" value="Transcribed_RNA"/>
</dbReference>
<feature type="binding site" evidence="4">
    <location>
        <position position="497"/>
    </location>
    <ligand>
        <name>3'-phosphoadenylyl sulfate</name>
        <dbReference type="ChEBI" id="CHEBI:58339"/>
    </ligand>
</feature>
<evidence type="ECO:0008006" key="8">
    <source>
        <dbReference type="Google" id="ProtNLM"/>
    </source>
</evidence>